<proteinExistence type="predicted"/>
<accession>A0AAN2BJY4</accession>
<dbReference type="Proteomes" id="UP001320119">
    <property type="component" value="Chromosome"/>
</dbReference>
<dbReference type="KEGG" id="marq:MARGE09_P1658"/>
<keyword evidence="1" id="KW-0732">Signal</keyword>
<protein>
    <recommendedName>
        <fullName evidence="4">Bacterial surface antigen (D15) domain-containing protein</fullName>
    </recommendedName>
</protein>
<keyword evidence="3" id="KW-1185">Reference proteome</keyword>
<reference evidence="2 3" key="1">
    <citation type="journal article" date="2022" name="IScience">
        <title>An ultrasensitive nanofiber-based assay for enzymatic hydrolysis and deep-sea microbial degradation of cellulose.</title>
        <authorList>
            <person name="Tsudome M."/>
            <person name="Tachioka M."/>
            <person name="Miyazaki M."/>
            <person name="Uchimura K."/>
            <person name="Tsuda M."/>
            <person name="Takaki Y."/>
            <person name="Deguchi S."/>
        </authorList>
    </citation>
    <scope>NUCLEOTIDE SEQUENCE [LARGE SCALE GENOMIC DNA]</scope>
    <source>
        <strain evidence="2 3">GE09</strain>
    </source>
</reference>
<sequence length="366" mass="40109">MTISFPIKFFLHCIFCWLGFLSIAGAHADSANANANANANAKDKESPWLATPLISVDPKLGASVGAMASYLFKVDQKSPTSMVGTMGTYSDSDSMIYGAFSRIYFGEDHHRIIAGVFGGEINNEYDDFLGTGWPLQTQDNLLGIFARYSYRITDNWFVGALGVSANYAVTGSDKITEGILELIGLTGFDSNGIGFIAERDTRDNQNSASKGSLFSVQNLAYRKSLGGDVSFDTYQIKFSQYLQLSDRHVLAYRYDSRLTHNAPVSGYSSVDLRGYTRGEYLAPHSMTFEVEDRMSLKGRWGAAFFLGAATLYDDVSDMGSASNWYPAVGGGINYLIKPQEKMLVRADLAWAKGGKYGAYLQFGTAF</sequence>
<dbReference type="EMBL" id="AP023086">
    <property type="protein sequence ID" value="BCD97457.1"/>
    <property type="molecule type" value="Genomic_DNA"/>
</dbReference>
<feature type="chain" id="PRO_5042815729" description="Bacterial surface antigen (D15) domain-containing protein" evidence="1">
    <location>
        <begin position="29"/>
        <end position="366"/>
    </location>
</feature>
<feature type="signal peptide" evidence="1">
    <location>
        <begin position="1"/>
        <end position="28"/>
    </location>
</feature>
<gene>
    <name evidence="2" type="ORF">MARGE09_P1658</name>
</gene>
<evidence type="ECO:0000256" key="1">
    <source>
        <dbReference type="SAM" id="SignalP"/>
    </source>
</evidence>
<name>A0AAN2BJY4_9GAMM</name>
<dbReference type="AlphaFoldDB" id="A0AAN2BJY4"/>
<evidence type="ECO:0000313" key="3">
    <source>
        <dbReference type="Proteomes" id="UP001320119"/>
    </source>
</evidence>
<organism evidence="2 3">
    <name type="scientific">Marinagarivorans cellulosilyticus</name>
    <dbReference type="NCBI Taxonomy" id="2721545"/>
    <lineage>
        <taxon>Bacteria</taxon>
        <taxon>Pseudomonadati</taxon>
        <taxon>Pseudomonadota</taxon>
        <taxon>Gammaproteobacteria</taxon>
        <taxon>Cellvibrionales</taxon>
        <taxon>Cellvibrionaceae</taxon>
        <taxon>Marinagarivorans</taxon>
    </lineage>
</organism>
<evidence type="ECO:0000313" key="2">
    <source>
        <dbReference type="EMBL" id="BCD97457.1"/>
    </source>
</evidence>
<dbReference type="Gene3D" id="2.40.160.50">
    <property type="entry name" value="membrane protein fhac: a member of the omp85/tpsb transporter family"/>
    <property type="match status" value="1"/>
</dbReference>
<evidence type="ECO:0008006" key="4">
    <source>
        <dbReference type="Google" id="ProtNLM"/>
    </source>
</evidence>
<dbReference type="RefSeq" id="WP_236986926.1">
    <property type="nucleotide sequence ID" value="NZ_AP023086.1"/>
</dbReference>